<proteinExistence type="predicted"/>
<sequence>MSLSATFQGKDWEASDNTLENLSAHRFLSPHRLACGTLKRECPLDLNYKREVLVLVDHQTLDELLVSLHSAL</sequence>
<gene>
    <name evidence="1" type="ORF">VNO80_25624</name>
</gene>
<dbReference type="Proteomes" id="UP001374584">
    <property type="component" value="Unassembled WGS sequence"/>
</dbReference>
<organism evidence="1 2">
    <name type="scientific">Phaseolus coccineus</name>
    <name type="common">Scarlet runner bean</name>
    <name type="synonym">Phaseolus multiflorus</name>
    <dbReference type="NCBI Taxonomy" id="3886"/>
    <lineage>
        <taxon>Eukaryota</taxon>
        <taxon>Viridiplantae</taxon>
        <taxon>Streptophyta</taxon>
        <taxon>Embryophyta</taxon>
        <taxon>Tracheophyta</taxon>
        <taxon>Spermatophyta</taxon>
        <taxon>Magnoliopsida</taxon>
        <taxon>eudicotyledons</taxon>
        <taxon>Gunneridae</taxon>
        <taxon>Pentapetalae</taxon>
        <taxon>rosids</taxon>
        <taxon>fabids</taxon>
        <taxon>Fabales</taxon>
        <taxon>Fabaceae</taxon>
        <taxon>Papilionoideae</taxon>
        <taxon>50 kb inversion clade</taxon>
        <taxon>NPAAA clade</taxon>
        <taxon>indigoferoid/millettioid clade</taxon>
        <taxon>Phaseoleae</taxon>
        <taxon>Phaseolus</taxon>
    </lineage>
</organism>
<evidence type="ECO:0000313" key="1">
    <source>
        <dbReference type="EMBL" id="KAK7342668.1"/>
    </source>
</evidence>
<name>A0AAN9LZU0_PHACN</name>
<protein>
    <submittedName>
        <fullName evidence="1">Uncharacterized protein</fullName>
    </submittedName>
</protein>
<dbReference type="EMBL" id="JAYMYR010000009">
    <property type="protein sequence ID" value="KAK7342668.1"/>
    <property type="molecule type" value="Genomic_DNA"/>
</dbReference>
<dbReference type="AlphaFoldDB" id="A0AAN9LZU0"/>
<comment type="caution">
    <text evidence="1">The sequence shown here is derived from an EMBL/GenBank/DDBJ whole genome shotgun (WGS) entry which is preliminary data.</text>
</comment>
<keyword evidence="2" id="KW-1185">Reference proteome</keyword>
<evidence type="ECO:0000313" key="2">
    <source>
        <dbReference type="Proteomes" id="UP001374584"/>
    </source>
</evidence>
<reference evidence="1 2" key="1">
    <citation type="submission" date="2024-01" db="EMBL/GenBank/DDBJ databases">
        <title>The genomes of 5 underutilized Papilionoideae crops provide insights into root nodulation and disease resistanc.</title>
        <authorList>
            <person name="Jiang F."/>
        </authorList>
    </citation>
    <scope>NUCLEOTIDE SEQUENCE [LARGE SCALE GENOMIC DNA]</scope>
    <source>
        <strain evidence="1">JINMINGXINNONG_FW02</strain>
        <tissue evidence="1">Leaves</tissue>
    </source>
</reference>
<accession>A0AAN9LZU0</accession>